<evidence type="ECO:0000256" key="2">
    <source>
        <dbReference type="ARBA" id="ARBA00004572"/>
    </source>
</evidence>
<comment type="domain">
    <text evidence="11">The C-terminus is required for mitochondrial localization, while the N-terminus is necessary for mitochondrial fission.</text>
</comment>
<evidence type="ECO:0000256" key="8">
    <source>
        <dbReference type="ARBA" id="ARBA00023128"/>
    </source>
</evidence>
<dbReference type="GO" id="GO:0016559">
    <property type="term" value="P:peroxisome fission"/>
    <property type="evidence" value="ECO:0007669"/>
    <property type="project" value="TreeGrafter"/>
</dbReference>
<keyword evidence="5" id="KW-0053">Apoptosis</keyword>
<comment type="similarity">
    <text evidence="3 11">Belongs to the FIS1 family.</text>
</comment>
<evidence type="ECO:0000256" key="7">
    <source>
        <dbReference type="ARBA" id="ARBA00022989"/>
    </source>
</evidence>
<keyword evidence="7 12" id="KW-1133">Transmembrane helix</keyword>
<keyword evidence="13" id="KW-1185">Reference proteome</keyword>
<keyword evidence="10" id="KW-0576">Peroxisome</keyword>
<dbReference type="GO" id="GO:0043653">
    <property type="term" value="P:mitochondrial fragmentation involved in apoptotic process"/>
    <property type="evidence" value="ECO:0007669"/>
    <property type="project" value="TreeGrafter"/>
</dbReference>
<protein>
    <recommendedName>
        <fullName evidence="11">Mitochondrial fission 1 protein</fullName>
    </recommendedName>
</protein>
<dbReference type="CDD" id="cd12212">
    <property type="entry name" value="Fis1"/>
    <property type="match status" value="1"/>
</dbReference>
<name>A0A0N4ZKQ7_PARTI</name>
<dbReference type="GO" id="GO:0005741">
    <property type="term" value="C:mitochondrial outer membrane"/>
    <property type="evidence" value="ECO:0007669"/>
    <property type="project" value="UniProtKB-SubCell"/>
</dbReference>
<dbReference type="STRING" id="131310.A0A0N4ZKQ7"/>
<dbReference type="PANTHER" id="PTHR13247">
    <property type="entry name" value="TETRATRICOPEPTIDE REPEAT PROTEIN 11 TPR REPEAT PROTEIN 11"/>
    <property type="match status" value="1"/>
</dbReference>
<dbReference type="Gene3D" id="1.25.40.10">
    <property type="entry name" value="Tetratricopeptide repeat domain"/>
    <property type="match status" value="1"/>
</dbReference>
<comment type="subcellular location">
    <subcellularLocation>
        <location evidence="2">Mitochondrion outer membrane</location>
        <topology evidence="2">Single-pass membrane protein</topology>
    </subcellularLocation>
    <subcellularLocation>
        <location evidence="1">Peroxisome membrane</location>
        <topology evidence="1">Single-pass membrane protein</topology>
    </subcellularLocation>
</comment>
<comment type="function">
    <text evidence="11">Involved in the fragmentation of the mitochondrial network and its perinuclear clustering.</text>
</comment>
<reference evidence="14" key="1">
    <citation type="submission" date="2017-02" db="UniProtKB">
        <authorList>
            <consortium name="WormBaseParasite"/>
        </authorList>
    </citation>
    <scope>IDENTIFICATION</scope>
</reference>
<dbReference type="InterPro" id="IPR011990">
    <property type="entry name" value="TPR-like_helical_dom_sf"/>
</dbReference>
<evidence type="ECO:0000256" key="5">
    <source>
        <dbReference type="ARBA" id="ARBA00022703"/>
    </source>
</evidence>
<dbReference type="SUPFAM" id="SSF48452">
    <property type="entry name" value="TPR-like"/>
    <property type="match status" value="1"/>
</dbReference>
<dbReference type="InterPro" id="IPR028061">
    <property type="entry name" value="Fis1_TPR_C"/>
</dbReference>
<evidence type="ECO:0000313" key="13">
    <source>
        <dbReference type="Proteomes" id="UP000038045"/>
    </source>
</evidence>
<dbReference type="InterPro" id="IPR028058">
    <property type="entry name" value="Fis1_TPR_N"/>
</dbReference>
<evidence type="ECO:0000256" key="10">
    <source>
        <dbReference type="ARBA" id="ARBA00023140"/>
    </source>
</evidence>
<evidence type="ECO:0000256" key="11">
    <source>
        <dbReference type="PIRNR" id="PIRNR008835"/>
    </source>
</evidence>
<dbReference type="WBParaSite" id="PTRK_0000869100.1">
    <property type="protein sequence ID" value="PTRK_0000869100.1"/>
    <property type="gene ID" value="PTRK_0000869100"/>
</dbReference>
<feature type="transmembrane region" description="Helical" evidence="12">
    <location>
        <begin position="124"/>
        <end position="147"/>
    </location>
</feature>
<keyword evidence="4 12" id="KW-0812">Transmembrane</keyword>
<dbReference type="GO" id="GO:0005778">
    <property type="term" value="C:peroxisomal membrane"/>
    <property type="evidence" value="ECO:0007669"/>
    <property type="project" value="UniProtKB-SubCell"/>
</dbReference>
<proteinExistence type="inferred from homology"/>
<organism evidence="13 14">
    <name type="scientific">Parastrongyloides trichosuri</name>
    <name type="common">Possum-specific nematode worm</name>
    <dbReference type="NCBI Taxonomy" id="131310"/>
    <lineage>
        <taxon>Eukaryota</taxon>
        <taxon>Metazoa</taxon>
        <taxon>Ecdysozoa</taxon>
        <taxon>Nematoda</taxon>
        <taxon>Chromadorea</taxon>
        <taxon>Rhabditida</taxon>
        <taxon>Tylenchina</taxon>
        <taxon>Panagrolaimomorpha</taxon>
        <taxon>Strongyloidoidea</taxon>
        <taxon>Strongyloididae</taxon>
        <taxon>Parastrongyloides</taxon>
    </lineage>
</organism>
<dbReference type="Pfam" id="PF14853">
    <property type="entry name" value="Fis1_TPR_C"/>
    <property type="match status" value="1"/>
</dbReference>
<dbReference type="InterPro" id="IPR016543">
    <property type="entry name" value="Fis1"/>
</dbReference>
<dbReference type="Proteomes" id="UP000038045">
    <property type="component" value="Unplaced"/>
</dbReference>
<dbReference type="FunFam" id="1.25.40.10:FF:000147">
    <property type="entry name" value="Mitochondrial fission 1 protein"/>
    <property type="match status" value="1"/>
</dbReference>
<evidence type="ECO:0000256" key="6">
    <source>
        <dbReference type="ARBA" id="ARBA00022787"/>
    </source>
</evidence>
<keyword evidence="6 11" id="KW-1000">Mitochondrion outer membrane</keyword>
<evidence type="ECO:0000256" key="12">
    <source>
        <dbReference type="SAM" id="Phobius"/>
    </source>
</evidence>
<keyword evidence="9 11" id="KW-0472">Membrane</keyword>
<evidence type="ECO:0000256" key="4">
    <source>
        <dbReference type="ARBA" id="ARBA00022692"/>
    </source>
</evidence>
<evidence type="ECO:0000256" key="1">
    <source>
        <dbReference type="ARBA" id="ARBA00004549"/>
    </source>
</evidence>
<evidence type="ECO:0000256" key="9">
    <source>
        <dbReference type="ARBA" id="ARBA00023136"/>
    </source>
</evidence>
<dbReference type="GO" id="GO:0000266">
    <property type="term" value="P:mitochondrial fission"/>
    <property type="evidence" value="ECO:0007669"/>
    <property type="project" value="UniProtKB-UniRule"/>
</dbReference>
<evidence type="ECO:0000313" key="14">
    <source>
        <dbReference type="WBParaSite" id="PTRK_0000869100.1"/>
    </source>
</evidence>
<dbReference type="AlphaFoldDB" id="A0A0N4ZKQ7"/>
<dbReference type="GO" id="GO:0000422">
    <property type="term" value="P:autophagy of mitochondrion"/>
    <property type="evidence" value="ECO:0007669"/>
    <property type="project" value="TreeGrafter"/>
</dbReference>
<dbReference type="InterPro" id="IPR033745">
    <property type="entry name" value="Fis1_cytosol"/>
</dbReference>
<accession>A0A0N4ZKQ7</accession>
<dbReference type="PANTHER" id="PTHR13247:SF0">
    <property type="entry name" value="MITOCHONDRIAL FISSION 1 PROTEIN"/>
    <property type="match status" value="1"/>
</dbReference>
<sequence length="151" mass="16922">MDIGHIIDEKISPENLQHFRRLYMNEAMAGEVSPNTQFSYAHALLKSTKNDVKDGITLLEEFLKRNEESIPKRDIVYYLAVGYTKLTDYDKALMYVDHLLSVEENNRQAIELKKCIVKRMKSSGLWGAAIIGAGVIGVAGLTLSAIFSGKK</sequence>
<dbReference type="Pfam" id="PF14852">
    <property type="entry name" value="Fis1_TPR_N"/>
    <property type="match status" value="1"/>
</dbReference>
<evidence type="ECO:0000256" key="3">
    <source>
        <dbReference type="ARBA" id="ARBA00008937"/>
    </source>
</evidence>
<dbReference type="PIRSF" id="PIRSF008835">
    <property type="entry name" value="TPR_repeat_11_Fis1"/>
    <property type="match status" value="1"/>
</dbReference>
<keyword evidence="8 11" id="KW-0496">Mitochondrion</keyword>